<evidence type="ECO:0000313" key="2">
    <source>
        <dbReference type="EMBL" id="KKK77254.1"/>
    </source>
</evidence>
<dbReference type="InterPro" id="IPR023606">
    <property type="entry name" value="CoA-Trfase_III_dom_1_sf"/>
</dbReference>
<gene>
    <name evidence="2" type="ORF">LCGC14_2855450</name>
</gene>
<name>A0A0F9AFG1_9ZZZZ</name>
<dbReference type="PANTHER" id="PTHR48207">
    <property type="entry name" value="SUCCINATE--HYDROXYMETHYLGLUTARATE COA-TRANSFERASE"/>
    <property type="match status" value="1"/>
</dbReference>
<evidence type="ECO:0000256" key="1">
    <source>
        <dbReference type="ARBA" id="ARBA00022679"/>
    </source>
</evidence>
<dbReference type="Pfam" id="PF02515">
    <property type="entry name" value="CoA_transf_3"/>
    <property type="match status" value="1"/>
</dbReference>
<organism evidence="2">
    <name type="scientific">marine sediment metagenome</name>
    <dbReference type="NCBI Taxonomy" id="412755"/>
    <lineage>
        <taxon>unclassified sequences</taxon>
        <taxon>metagenomes</taxon>
        <taxon>ecological metagenomes</taxon>
    </lineage>
</organism>
<dbReference type="PANTHER" id="PTHR48207:SF3">
    <property type="entry name" value="SUCCINATE--HYDROXYMETHYLGLUTARATE COA-TRANSFERASE"/>
    <property type="match status" value="1"/>
</dbReference>
<protein>
    <submittedName>
        <fullName evidence="2">Uncharacterized protein</fullName>
    </submittedName>
</protein>
<keyword evidence="1" id="KW-0808">Transferase</keyword>
<comment type="caution">
    <text evidence="2">The sequence shown here is derived from an EMBL/GenBank/DDBJ whole genome shotgun (WGS) entry which is preliminary data.</text>
</comment>
<dbReference type="SUPFAM" id="SSF89796">
    <property type="entry name" value="CoA-transferase family III (CaiB/BaiF)"/>
    <property type="match status" value="1"/>
</dbReference>
<dbReference type="Gene3D" id="3.40.50.10540">
    <property type="entry name" value="Crotonobetainyl-coa:carnitine coa-transferase, domain 1"/>
    <property type="match status" value="1"/>
</dbReference>
<dbReference type="AlphaFoldDB" id="A0A0F9AFG1"/>
<sequence length="152" mass="16938">VFASDLMEDVFAETFDIIFDFSEYGFFKSEDDNDWPDCRVKTIERPDGDPARSIGPFYHDEADPEKSLFWFAFNTNKRGITLDIETADGQEVFKKLARTADVVVENFRPGVMDPSTLLSLFQSANISEEAVRGRAATFTPQGTATGAQVGFG</sequence>
<reference evidence="2" key="1">
    <citation type="journal article" date="2015" name="Nature">
        <title>Complex archaea that bridge the gap between prokaryotes and eukaryotes.</title>
        <authorList>
            <person name="Spang A."/>
            <person name="Saw J.H."/>
            <person name="Jorgensen S.L."/>
            <person name="Zaremba-Niedzwiedzka K."/>
            <person name="Martijn J."/>
            <person name="Lind A.E."/>
            <person name="van Eijk R."/>
            <person name="Schleper C."/>
            <person name="Guy L."/>
            <person name="Ettema T.J."/>
        </authorList>
    </citation>
    <scope>NUCLEOTIDE SEQUENCE</scope>
</reference>
<proteinExistence type="predicted"/>
<dbReference type="GO" id="GO:0008410">
    <property type="term" value="F:CoA-transferase activity"/>
    <property type="evidence" value="ECO:0007669"/>
    <property type="project" value="TreeGrafter"/>
</dbReference>
<dbReference type="InterPro" id="IPR003673">
    <property type="entry name" value="CoA-Trfase_fam_III"/>
</dbReference>
<dbReference type="InterPro" id="IPR050483">
    <property type="entry name" value="CoA-transferase_III_domain"/>
</dbReference>
<feature type="non-terminal residue" evidence="2">
    <location>
        <position position="1"/>
    </location>
</feature>
<accession>A0A0F9AFG1</accession>
<dbReference type="EMBL" id="LAZR01055041">
    <property type="protein sequence ID" value="KKK77254.1"/>
    <property type="molecule type" value="Genomic_DNA"/>
</dbReference>